<evidence type="ECO:0000313" key="4">
    <source>
        <dbReference type="Proteomes" id="UP000594260"/>
    </source>
</evidence>
<dbReference type="EnsemblMetazoa" id="XM_022806907">
    <property type="protein sequence ID" value="XP_022662642"/>
    <property type="gene ID" value="LOC111250920"/>
</dbReference>
<dbReference type="Pfam" id="PF00567">
    <property type="entry name" value="TUDOR"/>
    <property type="match status" value="2"/>
</dbReference>
<dbReference type="InterPro" id="IPR050621">
    <property type="entry name" value="Tudor_domain_containing"/>
</dbReference>
<feature type="domain" description="Tudor" evidence="2">
    <location>
        <begin position="61"/>
        <end position="123"/>
    </location>
</feature>
<dbReference type="SUPFAM" id="SSF63748">
    <property type="entry name" value="Tudor/PWWP/MBT"/>
    <property type="match status" value="2"/>
</dbReference>
<dbReference type="PANTHER" id="PTHR22948:SF29">
    <property type="entry name" value="FI02030P-RELATED"/>
    <property type="match status" value="1"/>
</dbReference>
<proteinExistence type="predicted"/>
<dbReference type="CDD" id="cd20379">
    <property type="entry name" value="Tudor_dTUD-like"/>
    <property type="match status" value="1"/>
</dbReference>
<feature type="region of interest" description="Disordered" evidence="1">
    <location>
        <begin position="268"/>
        <end position="301"/>
    </location>
</feature>
<dbReference type="Gene3D" id="2.30.30.140">
    <property type="match status" value="2"/>
</dbReference>
<dbReference type="InterPro" id="IPR002999">
    <property type="entry name" value="Tudor"/>
</dbReference>
<evidence type="ECO:0000256" key="1">
    <source>
        <dbReference type="SAM" id="MobiDB-lite"/>
    </source>
</evidence>
<reference evidence="3" key="1">
    <citation type="submission" date="2021-01" db="UniProtKB">
        <authorList>
            <consortium name="EnsemblMetazoa"/>
        </authorList>
    </citation>
    <scope>IDENTIFICATION</scope>
</reference>
<dbReference type="RefSeq" id="XP_022662642.1">
    <property type="nucleotide sequence ID" value="XM_022806907.1"/>
</dbReference>
<evidence type="ECO:0000259" key="2">
    <source>
        <dbReference type="SMART" id="SM00333"/>
    </source>
</evidence>
<name>A0A7M7K745_VARDE</name>
<dbReference type="Proteomes" id="UP000594260">
    <property type="component" value="Unplaced"/>
</dbReference>
<protein>
    <recommendedName>
        <fullName evidence="2">Tudor domain-containing protein</fullName>
    </recommendedName>
</protein>
<keyword evidence="4" id="KW-1185">Reference proteome</keyword>
<dbReference type="PANTHER" id="PTHR22948">
    <property type="entry name" value="TUDOR DOMAIN CONTAINING PROTEIN"/>
    <property type="match status" value="1"/>
</dbReference>
<feature type="region of interest" description="Disordered" evidence="1">
    <location>
        <begin position="229"/>
        <end position="254"/>
    </location>
</feature>
<accession>A0A7M7K745</accession>
<feature type="domain" description="Tudor" evidence="2">
    <location>
        <begin position="401"/>
        <end position="463"/>
    </location>
</feature>
<evidence type="ECO:0000313" key="3">
    <source>
        <dbReference type="EnsemblMetazoa" id="XP_022662642"/>
    </source>
</evidence>
<organism evidence="3 4">
    <name type="scientific">Varroa destructor</name>
    <name type="common">Honeybee mite</name>
    <dbReference type="NCBI Taxonomy" id="109461"/>
    <lineage>
        <taxon>Eukaryota</taxon>
        <taxon>Metazoa</taxon>
        <taxon>Ecdysozoa</taxon>
        <taxon>Arthropoda</taxon>
        <taxon>Chelicerata</taxon>
        <taxon>Arachnida</taxon>
        <taxon>Acari</taxon>
        <taxon>Parasitiformes</taxon>
        <taxon>Mesostigmata</taxon>
        <taxon>Gamasina</taxon>
        <taxon>Dermanyssoidea</taxon>
        <taxon>Varroidae</taxon>
        <taxon>Varroa</taxon>
    </lineage>
</organism>
<dbReference type="AlphaFoldDB" id="A0A7M7K745"/>
<sequence>MARLAVPAPDDLSHREFTLAPSDVTVENDPFALRFSPDSQKKETVAKAINSLCAKFKDDDCSDDPSKWCAVRQSSGLWLRAEVLACYSDEDNFVNSAEVQHIDEGFKEIVDITNIFPLDQSLLAYPPQSIRVIPDQVIVKDVTKLVQLFNEYPDMKIRIRIKNTKGKSDRPYFMALKSSFEIGHEEFIDFGELCEKLNIGYRIKAQNTAAVTVNSDDNDVVSVEKLPEGLANSETGNKNNVEDVKPPSVVSTESDTSMVFENTDMCTNAETTSGRKKSSDDSDSSAVVSPKRCETPKENAGGADECLELSQQGVNWMVRRNMQQASRINERTERKIKTCIRFVMISHLNEDFYFYVVPVYGTQDIWSVLEQKHLAAINVEEIQTRLYEFYGPQREGMVPRAGLLIGQMVSVYVNENQGPSGWHRGKLLEMDASNNQYKIFLIDHGGEVWVPTSNAFSLEPKFLEWPTQAIRVSLADVRLKKGVLVSDIIPCLIKHVYIMQVDERSTVDEYVVNLFSDDGVTSLAEALESKGFIEFLDEPYELMMH</sequence>
<dbReference type="GeneID" id="111250920"/>
<dbReference type="SMART" id="SM00333">
    <property type="entry name" value="TUDOR"/>
    <property type="match status" value="2"/>
</dbReference>